<name>A6NW19_9FIRM</name>
<accession>A6NW19</accession>
<dbReference type="STRING" id="411467.BACCAP_02412"/>
<reference evidence="1 2" key="2">
    <citation type="submission" date="2007-06" db="EMBL/GenBank/DDBJ databases">
        <title>Draft genome sequence of Pseudoflavonifractor capillosus ATCC 29799.</title>
        <authorList>
            <person name="Sudarsanam P."/>
            <person name="Ley R."/>
            <person name="Guruge J."/>
            <person name="Turnbaugh P.J."/>
            <person name="Mahowald M."/>
            <person name="Liep D."/>
            <person name="Gordon J."/>
        </authorList>
    </citation>
    <scope>NUCLEOTIDE SEQUENCE [LARGE SCALE GENOMIC DNA]</scope>
    <source>
        <strain evidence="1 2">ATCC 29799</strain>
    </source>
</reference>
<gene>
    <name evidence="1" type="ORF">BACCAP_02412</name>
</gene>
<evidence type="ECO:0000313" key="2">
    <source>
        <dbReference type="Proteomes" id="UP000003639"/>
    </source>
</evidence>
<evidence type="ECO:0000313" key="1">
    <source>
        <dbReference type="EMBL" id="EDM99676.1"/>
    </source>
</evidence>
<protein>
    <submittedName>
        <fullName evidence="1">Uncharacterized protein</fullName>
    </submittedName>
</protein>
<reference evidence="1 2" key="1">
    <citation type="submission" date="2007-04" db="EMBL/GenBank/DDBJ databases">
        <authorList>
            <person name="Fulton L."/>
            <person name="Clifton S."/>
            <person name="Fulton B."/>
            <person name="Xu J."/>
            <person name="Minx P."/>
            <person name="Pepin K.H."/>
            <person name="Johnson M."/>
            <person name="Thiruvilangam P."/>
            <person name="Bhonagiri V."/>
            <person name="Nash W.E."/>
            <person name="Mardis E.R."/>
            <person name="Wilson R.K."/>
        </authorList>
    </citation>
    <scope>NUCLEOTIDE SEQUENCE [LARGE SCALE GENOMIC DNA]</scope>
    <source>
        <strain evidence="1 2">ATCC 29799</strain>
    </source>
</reference>
<keyword evidence="2" id="KW-1185">Reference proteome</keyword>
<dbReference type="Proteomes" id="UP000003639">
    <property type="component" value="Unassembled WGS sequence"/>
</dbReference>
<proteinExistence type="predicted"/>
<sequence length="41" mass="4820">MIFRLRRSAAPGQLIFCYYTMPVKPAQGRPGSFHFTRTERM</sequence>
<dbReference type="EMBL" id="AAXG02000015">
    <property type="protein sequence ID" value="EDM99676.1"/>
    <property type="molecule type" value="Genomic_DNA"/>
</dbReference>
<comment type="caution">
    <text evidence="1">The sequence shown here is derived from an EMBL/GenBank/DDBJ whole genome shotgun (WGS) entry which is preliminary data.</text>
</comment>
<dbReference type="AlphaFoldDB" id="A6NW19"/>
<organism evidence="1 2">
    <name type="scientific">Pseudoflavonifractor capillosus ATCC 29799</name>
    <dbReference type="NCBI Taxonomy" id="411467"/>
    <lineage>
        <taxon>Bacteria</taxon>
        <taxon>Bacillati</taxon>
        <taxon>Bacillota</taxon>
        <taxon>Clostridia</taxon>
        <taxon>Eubacteriales</taxon>
        <taxon>Oscillospiraceae</taxon>
        <taxon>Pseudoflavonifractor</taxon>
    </lineage>
</organism>